<dbReference type="AlphaFoldDB" id="A0A1B3WEL4"/>
<evidence type="ECO:0000259" key="12">
    <source>
        <dbReference type="PROSITE" id="PS51371"/>
    </source>
</evidence>
<proteinExistence type="inferred from homology"/>
<evidence type="ECO:0000256" key="11">
    <source>
        <dbReference type="SAM" id="Phobius"/>
    </source>
</evidence>
<accession>A0A1B3WEL4</accession>
<evidence type="ECO:0000256" key="3">
    <source>
        <dbReference type="ARBA" id="ARBA00022475"/>
    </source>
</evidence>
<evidence type="ECO:0000259" key="13">
    <source>
        <dbReference type="PROSITE" id="PS51846"/>
    </source>
</evidence>
<evidence type="ECO:0000256" key="5">
    <source>
        <dbReference type="ARBA" id="ARBA00022737"/>
    </source>
</evidence>
<dbReference type="PANTHER" id="PTHR43099">
    <property type="entry name" value="UPF0053 PROTEIN YRKA"/>
    <property type="match status" value="1"/>
</dbReference>
<dbReference type="PANTHER" id="PTHR43099:SF5">
    <property type="entry name" value="HLYC_CORC FAMILY TRANSPORTER"/>
    <property type="match status" value="1"/>
</dbReference>
<dbReference type="Pfam" id="PF01595">
    <property type="entry name" value="CNNM"/>
    <property type="match status" value="1"/>
</dbReference>
<dbReference type="SUPFAM" id="SSF54631">
    <property type="entry name" value="CBS-domain pair"/>
    <property type="match status" value="1"/>
</dbReference>
<feature type="domain" description="CBS" evidence="12">
    <location>
        <begin position="289"/>
        <end position="351"/>
    </location>
</feature>
<feature type="transmembrane region" description="Helical" evidence="11">
    <location>
        <begin position="63"/>
        <end position="87"/>
    </location>
</feature>
<dbReference type="InterPro" id="IPR046342">
    <property type="entry name" value="CBS_dom_sf"/>
</dbReference>
<evidence type="ECO:0000256" key="8">
    <source>
        <dbReference type="ARBA" id="ARBA00023136"/>
    </source>
</evidence>
<feature type="domain" description="CNNM transmembrane" evidence="13">
    <location>
        <begin position="3"/>
        <end position="204"/>
    </location>
</feature>
<keyword evidence="3" id="KW-1003">Cell membrane</keyword>
<dbReference type="Gene3D" id="3.10.580.10">
    <property type="entry name" value="CBS-domain"/>
    <property type="match status" value="1"/>
</dbReference>
<dbReference type="InterPro" id="IPR044751">
    <property type="entry name" value="Ion_transp-like_CBS"/>
</dbReference>
<protein>
    <submittedName>
        <fullName evidence="14">Prohead protease</fullName>
    </submittedName>
</protein>
<keyword evidence="5" id="KW-0677">Repeat</keyword>
<feature type="transmembrane region" description="Helical" evidence="11">
    <location>
        <begin position="107"/>
        <end position="127"/>
    </location>
</feature>
<dbReference type="SUPFAM" id="SSF56176">
    <property type="entry name" value="FAD-binding/transporter-associated domain-like"/>
    <property type="match status" value="1"/>
</dbReference>
<comment type="similarity">
    <text evidence="2">Belongs to the UPF0053 family.</text>
</comment>
<keyword evidence="6 10" id="KW-1133">Transmembrane helix</keyword>
<keyword evidence="7 9" id="KW-0129">CBS domain</keyword>
<dbReference type="EMBL" id="CP017037">
    <property type="protein sequence ID" value="AOH39402.1"/>
    <property type="molecule type" value="Genomic_DNA"/>
</dbReference>
<evidence type="ECO:0000256" key="9">
    <source>
        <dbReference type="PROSITE-ProRule" id="PRU00703"/>
    </source>
</evidence>
<keyword evidence="14" id="KW-0378">Hydrolase</keyword>
<evidence type="ECO:0000313" key="14">
    <source>
        <dbReference type="EMBL" id="AOH39402.1"/>
    </source>
</evidence>
<dbReference type="InterPro" id="IPR000644">
    <property type="entry name" value="CBS_dom"/>
</dbReference>
<evidence type="ECO:0000256" key="6">
    <source>
        <dbReference type="ARBA" id="ARBA00022989"/>
    </source>
</evidence>
<evidence type="ECO:0000256" key="4">
    <source>
        <dbReference type="ARBA" id="ARBA00022692"/>
    </source>
</evidence>
<dbReference type="InterPro" id="IPR036318">
    <property type="entry name" value="FAD-bd_PCMH-like_sf"/>
</dbReference>
<dbReference type="PROSITE" id="PS51846">
    <property type="entry name" value="CNNM"/>
    <property type="match status" value="1"/>
</dbReference>
<gene>
    <name evidence="14" type="ORF">BCB69_05250</name>
</gene>
<organism evidence="14 15">
    <name type="scientific">Dialister pneumosintes</name>
    <dbReference type="NCBI Taxonomy" id="39950"/>
    <lineage>
        <taxon>Bacteria</taxon>
        <taxon>Bacillati</taxon>
        <taxon>Bacillota</taxon>
        <taxon>Negativicutes</taxon>
        <taxon>Veillonellales</taxon>
        <taxon>Veillonellaceae</taxon>
        <taxon>Dialister</taxon>
    </lineage>
</organism>
<dbReference type="InterPro" id="IPR005170">
    <property type="entry name" value="Transptr-assoc_dom"/>
</dbReference>
<dbReference type="Gene3D" id="3.30.465.10">
    <property type="match status" value="1"/>
</dbReference>
<dbReference type="InterPro" id="IPR002550">
    <property type="entry name" value="CNNM"/>
</dbReference>
<comment type="subcellular location">
    <subcellularLocation>
        <location evidence="1">Cell membrane</location>
        <topology evidence="1">Multi-pass membrane protein</topology>
    </subcellularLocation>
</comment>
<dbReference type="STRING" id="39950.BCB69_05250"/>
<name>A0A1B3WEL4_9FIRM</name>
<dbReference type="Pfam" id="PF00571">
    <property type="entry name" value="CBS"/>
    <property type="match status" value="1"/>
</dbReference>
<dbReference type="InterPro" id="IPR016169">
    <property type="entry name" value="FAD-bd_PCMH_sub2"/>
</dbReference>
<evidence type="ECO:0000256" key="1">
    <source>
        <dbReference type="ARBA" id="ARBA00004651"/>
    </source>
</evidence>
<evidence type="ECO:0000256" key="2">
    <source>
        <dbReference type="ARBA" id="ARBA00006337"/>
    </source>
</evidence>
<dbReference type="GO" id="GO:0050660">
    <property type="term" value="F:flavin adenine dinucleotide binding"/>
    <property type="evidence" value="ECO:0007669"/>
    <property type="project" value="InterPro"/>
</dbReference>
<feature type="transmembrane region" description="Helical" evidence="11">
    <location>
        <begin position="12"/>
        <end position="32"/>
    </location>
</feature>
<reference evidence="15" key="1">
    <citation type="submission" date="2016-08" db="EMBL/GenBank/DDBJ databases">
        <authorList>
            <person name="Holder M.E."/>
            <person name="Ajami N.J."/>
            <person name="Petrosino J.F."/>
        </authorList>
    </citation>
    <scope>NUCLEOTIDE SEQUENCE [LARGE SCALE GENOMIC DNA]</scope>
    <source>
        <strain evidence="15">F0677</strain>
    </source>
</reference>
<dbReference type="Proteomes" id="UP000094757">
    <property type="component" value="Chromosome"/>
</dbReference>
<dbReference type="InterPro" id="IPR051676">
    <property type="entry name" value="UPF0053_domain"/>
</dbReference>
<dbReference type="GO" id="GO:0006508">
    <property type="term" value="P:proteolysis"/>
    <property type="evidence" value="ECO:0007669"/>
    <property type="project" value="UniProtKB-KW"/>
</dbReference>
<dbReference type="RefSeq" id="WP_069177214.1">
    <property type="nucleotide sequence ID" value="NZ_CP017037.1"/>
</dbReference>
<dbReference type="KEGG" id="dpn:BCB69_05250"/>
<dbReference type="Pfam" id="PF03471">
    <property type="entry name" value="CorC_HlyC"/>
    <property type="match status" value="1"/>
</dbReference>
<evidence type="ECO:0000256" key="7">
    <source>
        <dbReference type="ARBA" id="ARBA00023122"/>
    </source>
</evidence>
<sequence length="448" mass="50318">MENNGPLWPELLILFLLILGNAVCSLAEISIVGARKTKLTEMAEEGNKKAELALHMAQHTEELFSTIQVGITTIGILTGMFSGASLAGPMANVLRKTPLLADYAEGLSLFIVMALVTYVSLIIGELVPKWIAIAQPEKVACLVAGPMLWTARIFRPIISFCTWSTKHVVSAMGIHMEREKSVSEEEIMVLLQQGARLGTFDKEEPEIIDRVFQMNDLTAADCMTPRSVFYWVDIDESDEVIWKMVEQSEHYRLPVGKGSLDEFSGLIGTTDVLLDQHQTQGRQSIKESIKKCLYTPVLIPETLTLDKILSTFKEKGTHEAIVIDEYGILTGMVTLHDVLEQLLGNMPGNQEDVAEEKNKIVPYAEDTWLVEGLCTIDDFRNYFSIEEELPGEAKDYYKTVGGFVTYRFGYIPKETEKTSFGEFIFEVIDCDNRRIDKVLVTRNKRDVI</sequence>
<keyword evidence="14" id="KW-0645">Protease</keyword>
<dbReference type="GO" id="GO:0005886">
    <property type="term" value="C:plasma membrane"/>
    <property type="evidence" value="ECO:0007669"/>
    <property type="project" value="UniProtKB-SubCell"/>
</dbReference>
<evidence type="ECO:0000256" key="10">
    <source>
        <dbReference type="PROSITE-ProRule" id="PRU01193"/>
    </source>
</evidence>
<keyword evidence="4 10" id="KW-0812">Transmembrane</keyword>
<evidence type="ECO:0000313" key="15">
    <source>
        <dbReference type="Proteomes" id="UP000094757"/>
    </source>
</evidence>
<dbReference type="GO" id="GO:0008233">
    <property type="term" value="F:peptidase activity"/>
    <property type="evidence" value="ECO:0007669"/>
    <property type="project" value="UniProtKB-KW"/>
</dbReference>
<dbReference type="CDD" id="cd04590">
    <property type="entry name" value="CBS_pair_CorC_HlyC_assoc"/>
    <property type="match status" value="1"/>
</dbReference>
<keyword evidence="8 10" id="KW-0472">Membrane</keyword>
<dbReference type="PROSITE" id="PS51371">
    <property type="entry name" value="CBS"/>
    <property type="match status" value="1"/>
</dbReference>
<dbReference type="SMART" id="SM01091">
    <property type="entry name" value="CorC_HlyC"/>
    <property type="match status" value="1"/>
</dbReference>